<feature type="domain" description="Glycosyl transferase family 1" evidence="1">
    <location>
        <begin position="194"/>
        <end position="351"/>
    </location>
</feature>
<dbReference type="GeneID" id="93525294"/>
<dbReference type="PANTHER" id="PTHR12526">
    <property type="entry name" value="GLYCOSYLTRANSFERASE"/>
    <property type="match status" value="1"/>
</dbReference>
<feature type="domain" description="Glycosyltransferase subfamily 4-like N-terminal" evidence="2">
    <location>
        <begin position="13"/>
        <end position="180"/>
    </location>
</feature>
<sequence>MKIVYFVDGLNRGGVESVVCHLSSSFAKLRNKIYIICLHKDMNDLHLEIPEYISVFYLPFESNRNHHVNYIRYLPNLVDLLKKIKPDIVHAHNSSFSYFFLSIGILLSRTVPVNIRSIHFSGFFLEKRTIEDKIRFIFDWCACRLLKTIIISVGPTVSRVVKRLYTSNQHLTIVNGIDTKEKFCKRNLTKSCMGISEDKYVAVYVARICEGKNHDTLIKAWEIVTQYHPSALLLFIGDGPLKEQYQSVVHEKSLDDKITFTGSIPNIVEYLSIADVGVFPSESEGLPLVLMEMMAVELPVVASKIPSCCDLIEENVNGILYETYDYKDLANKILSVLCDNELKKKLGEQAKLLVCNHYSIENMINRHNILYQKLLLKQNFTDAYN</sequence>
<reference evidence="3 4" key="1">
    <citation type="journal article" date="2019" name="Nat. Med.">
        <title>A library of human gut bacterial isolates paired with longitudinal multiomics data enables mechanistic microbiome research.</title>
        <authorList>
            <person name="Poyet M."/>
            <person name="Groussin M."/>
            <person name="Gibbons S.M."/>
            <person name="Avila-Pacheco J."/>
            <person name="Jiang X."/>
            <person name="Kearney S.M."/>
            <person name="Perrotta A.R."/>
            <person name="Berdy B."/>
            <person name="Zhao S."/>
            <person name="Lieberman T.D."/>
            <person name="Swanson P.K."/>
            <person name="Smith M."/>
            <person name="Roesemann S."/>
            <person name="Alexander J.E."/>
            <person name="Rich S.A."/>
            <person name="Livny J."/>
            <person name="Vlamakis H."/>
            <person name="Clish C."/>
            <person name="Bullock K."/>
            <person name="Deik A."/>
            <person name="Scott J."/>
            <person name="Pierce K.A."/>
            <person name="Xavier R.J."/>
            <person name="Alm E.J."/>
        </authorList>
    </citation>
    <scope>NUCLEOTIDE SEQUENCE [LARGE SCALE GENOMIC DNA]</scope>
    <source>
        <strain evidence="3 4">BIOML-A41</strain>
    </source>
</reference>
<name>A0A174V8J8_PARDI</name>
<dbReference type="DNASU" id="5306562"/>
<gene>
    <name evidence="3" type="ORF">GKD59_20995</name>
</gene>
<accession>A0A174V8J8</accession>
<dbReference type="PANTHER" id="PTHR12526:SF630">
    <property type="entry name" value="GLYCOSYLTRANSFERASE"/>
    <property type="match status" value="1"/>
</dbReference>
<evidence type="ECO:0000259" key="1">
    <source>
        <dbReference type="Pfam" id="PF00534"/>
    </source>
</evidence>
<dbReference type="Pfam" id="PF00534">
    <property type="entry name" value="Glycos_transf_1"/>
    <property type="match status" value="1"/>
</dbReference>
<keyword evidence="3" id="KW-0808">Transferase</keyword>
<dbReference type="OMA" id="IWHDHYG"/>
<protein>
    <submittedName>
        <fullName evidence="3">Glycosyltransferase</fullName>
    </submittedName>
</protein>
<dbReference type="InterPro" id="IPR001296">
    <property type="entry name" value="Glyco_trans_1"/>
</dbReference>
<proteinExistence type="predicted"/>
<dbReference type="AlphaFoldDB" id="A0A174V8J8"/>
<dbReference type="InterPro" id="IPR028098">
    <property type="entry name" value="Glyco_trans_4-like_N"/>
</dbReference>
<dbReference type="Pfam" id="PF13439">
    <property type="entry name" value="Glyco_transf_4"/>
    <property type="match status" value="1"/>
</dbReference>
<dbReference type="Gene3D" id="3.40.50.2000">
    <property type="entry name" value="Glycogen Phosphorylase B"/>
    <property type="match status" value="2"/>
</dbReference>
<evidence type="ECO:0000313" key="3">
    <source>
        <dbReference type="EMBL" id="MRY60330.1"/>
    </source>
</evidence>
<dbReference type="Proteomes" id="UP000463337">
    <property type="component" value="Unassembled WGS sequence"/>
</dbReference>
<dbReference type="SUPFAM" id="SSF53756">
    <property type="entry name" value="UDP-Glycosyltransferase/glycogen phosphorylase"/>
    <property type="match status" value="1"/>
</dbReference>
<organism evidence="3 4">
    <name type="scientific">Parabacteroides distasonis</name>
    <dbReference type="NCBI Taxonomy" id="823"/>
    <lineage>
        <taxon>Bacteria</taxon>
        <taxon>Pseudomonadati</taxon>
        <taxon>Bacteroidota</taxon>
        <taxon>Bacteroidia</taxon>
        <taxon>Bacteroidales</taxon>
        <taxon>Tannerellaceae</taxon>
        <taxon>Parabacteroides</taxon>
    </lineage>
</organism>
<evidence type="ECO:0000259" key="2">
    <source>
        <dbReference type="Pfam" id="PF13439"/>
    </source>
</evidence>
<dbReference type="GO" id="GO:0016757">
    <property type="term" value="F:glycosyltransferase activity"/>
    <property type="evidence" value="ECO:0007669"/>
    <property type="project" value="InterPro"/>
</dbReference>
<evidence type="ECO:0000313" key="4">
    <source>
        <dbReference type="Proteomes" id="UP000463337"/>
    </source>
</evidence>
<dbReference type="RefSeq" id="WP_011966442.1">
    <property type="nucleotide sequence ID" value="NZ_AP019729.1"/>
</dbReference>
<comment type="caution">
    <text evidence="3">The sequence shown here is derived from an EMBL/GenBank/DDBJ whole genome shotgun (WGS) entry which is preliminary data.</text>
</comment>
<dbReference type="EMBL" id="WKLT01000029">
    <property type="protein sequence ID" value="MRY60330.1"/>
    <property type="molecule type" value="Genomic_DNA"/>
</dbReference>